<dbReference type="InterPro" id="IPR011059">
    <property type="entry name" value="Metal-dep_hydrolase_composite"/>
</dbReference>
<reference evidence="3" key="1">
    <citation type="submission" date="2006-10" db="EMBL/GenBank/DDBJ databases">
        <title>Complete sequence of Solibacter usitatus Ellin6076.</title>
        <authorList>
            <consortium name="US DOE Joint Genome Institute"/>
            <person name="Copeland A."/>
            <person name="Lucas S."/>
            <person name="Lapidus A."/>
            <person name="Barry K."/>
            <person name="Detter J.C."/>
            <person name="Glavina del Rio T."/>
            <person name="Hammon N."/>
            <person name="Israni S."/>
            <person name="Dalin E."/>
            <person name="Tice H."/>
            <person name="Pitluck S."/>
            <person name="Thompson L.S."/>
            <person name="Brettin T."/>
            <person name="Bruce D."/>
            <person name="Han C."/>
            <person name="Tapia R."/>
            <person name="Gilna P."/>
            <person name="Schmutz J."/>
            <person name="Larimer F."/>
            <person name="Land M."/>
            <person name="Hauser L."/>
            <person name="Kyrpides N."/>
            <person name="Mikhailova N."/>
            <person name="Janssen P.H."/>
            <person name="Kuske C.R."/>
            <person name="Richardson P."/>
        </authorList>
    </citation>
    <scope>NUCLEOTIDE SEQUENCE</scope>
    <source>
        <strain evidence="3">Ellin6076</strain>
    </source>
</reference>
<dbReference type="Gene3D" id="3.20.20.140">
    <property type="entry name" value="Metal-dependent hydrolases"/>
    <property type="match status" value="1"/>
</dbReference>
<dbReference type="PANTHER" id="PTHR43135">
    <property type="entry name" value="ALPHA-D-RIBOSE 1-METHYLPHOSPHONATE 5-TRIPHOSPHATE DIPHOSPHATASE"/>
    <property type="match status" value="1"/>
</dbReference>
<dbReference type="STRING" id="234267.Acid_7923"/>
<feature type="domain" description="Amidohydrolase-related" evidence="2">
    <location>
        <begin position="75"/>
        <end position="428"/>
    </location>
</feature>
<dbReference type="HOGENOM" id="CLU_023620_2_2_0"/>
<gene>
    <name evidence="3" type="ordered locus">Acid_7923</name>
</gene>
<dbReference type="InterPro" id="IPR051781">
    <property type="entry name" value="Metallo-dep_Hydrolase"/>
</dbReference>
<dbReference type="InterPro" id="IPR006680">
    <property type="entry name" value="Amidohydro-rel"/>
</dbReference>
<evidence type="ECO:0000313" key="3">
    <source>
        <dbReference type="EMBL" id="ABJ88817.1"/>
    </source>
</evidence>
<dbReference type="AlphaFoldDB" id="Q01NF3"/>
<dbReference type="Pfam" id="PF01979">
    <property type="entry name" value="Amidohydro_1"/>
    <property type="match status" value="1"/>
</dbReference>
<feature type="chain" id="PRO_5004163070" evidence="1">
    <location>
        <begin position="21"/>
        <end position="433"/>
    </location>
</feature>
<keyword evidence="1" id="KW-0732">Signal</keyword>
<dbReference type="PANTHER" id="PTHR43135:SF3">
    <property type="entry name" value="ALPHA-D-RIBOSE 1-METHYLPHOSPHONATE 5-TRIPHOSPHATE DIPHOSPHATASE"/>
    <property type="match status" value="1"/>
</dbReference>
<dbReference type="InParanoid" id="Q01NF3"/>
<dbReference type="CDD" id="cd01299">
    <property type="entry name" value="Met_dep_hydrolase_A"/>
    <property type="match status" value="1"/>
</dbReference>
<dbReference type="InterPro" id="IPR032466">
    <property type="entry name" value="Metal_Hydrolase"/>
</dbReference>
<dbReference type="EMBL" id="CP000473">
    <property type="protein sequence ID" value="ABJ88817.1"/>
    <property type="molecule type" value="Genomic_DNA"/>
</dbReference>
<dbReference type="FunCoup" id="Q01NF3">
    <property type="interactions" value="13"/>
</dbReference>
<accession>Q01NF3</accession>
<dbReference type="InterPro" id="IPR057744">
    <property type="entry name" value="OTAase-like"/>
</dbReference>
<proteinExistence type="predicted"/>
<organism evidence="3">
    <name type="scientific">Solibacter usitatus (strain Ellin6076)</name>
    <dbReference type="NCBI Taxonomy" id="234267"/>
    <lineage>
        <taxon>Bacteria</taxon>
        <taxon>Pseudomonadati</taxon>
        <taxon>Acidobacteriota</taxon>
        <taxon>Terriglobia</taxon>
        <taxon>Bryobacterales</taxon>
        <taxon>Solibacteraceae</taxon>
        <taxon>Candidatus Solibacter</taxon>
    </lineage>
</organism>
<dbReference type="GO" id="GO:0016810">
    <property type="term" value="F:hydrolase activity, acting on carbon-nitrogen (but not peptide) bonds"/>
    <property type="evidence" value="ECO:0007669"/>
    <property type="project" value="InterPro"/>
</dbReference>
<sequence length="433" mass="45771" precursor="true">MAPMHRTLAALFLFALAASAADKSYVLKAARMFDGKSDHVTTPGLIVVVNSKIAAVGPKAAIPSGAETIDLGDATLLPGFIDAHTHLTYPFERDYSKQELDGLKKTIPERTLDAVAIVRTTLMAGFTTVRDVGAGDYIDVGVRNAINNGKIPGPRMLVAVNALGATGGHCDYSAGFAPMIFGRESGITDGVINSPDQARQAVRYNIKHGADVIKTCATGGVLSLTDDVDTPQLTQAELDALVDEAHALRRKTAAHAHGATGAKRAIRAGIDSIEHGSFLDDEALDMMKARGTFYIPTLMAAEGLKERLTDGYLPPVVAGKARQAMAALNATVRNAIARGVKIGVGTDATVYPHGRNAEEFHLLVDLGMTPINALKAGSSLDAELLGVSDRTGSLEAGKFADIVACRGNPETDIRQVEKIRFVMKDGTVYRNGQ</sequence>
<evidence type="ECO:0000259" key="2">
    <source>
        <dbReference type="Pfam" id="PF01979"/>
    </source>
</evidence>
<dbReference type="eggNOG" id="COG1228">
    <property type="taxonomic scope" value="Bacteria"/>
</dbReference>
<dbReference type="KEGG" id="sus:Acid_7923"/>
<feature type="signal peptide" evidence="1">
    <location>
        <begin position="1"/>
        <end position="20"/>
    </location>
</feature>
<evidence type="ECO:0000256" key="1">
    <source>
        <dbReference type="SAM" id="SignalP"/>
    </source>
</evidence>
<dbReference type="Gene3D" id="2.30.40.10">
    <property type="entry name" value="Urease, subunit C, domain 1"/>
    <property type="match status" value="1"/>
</dbReference>
<dbReference type="SUPFAM" id="SSF51338">
    <property type="entry name" value="Composite domain of metallo-dependent hydrolases"/>
    <property type="match status" value="1"/>
</dbReference>
<dbReference type="SUPFAM" id="SSF51556">
    <property type="entry name" value="Metallo-dependent hydrolases"/>
    <property type="match status" value="1"/>
</dbReference>
<protein>
    <submittedName>
        <fullName evidence="3">Amidohydrolase</fullName>
    </submittedName>
</protein>
<keyword evidence="3" id="KW-0378">Hydrolase</keyword>
<name>Q01NF3_SOLUE</name>